<name>A0A4Y7SGR9_COPMI</name>
<evidence type="ECO:0000313" key="3">
    <source>
        <dbReference type="Proteomes" id="UP000298030"/>
    </source>
</evidence>
<evidence type="ECO:0000313" key="2">
    <source>
        <dbReference type="EMBL" id="TEB21097.1"/>
    </source>
</evidence>
<reference evidence="2 3" key="1">
    <citation type="journal article" date="2019" name="Nat. Ecol. Evol.">
        <title>Megaphylogeny resolves global patterns of mushroom evolution.</title>
        <authorList>
            <person name="Varga T."/>
            <person name="Krizsan K."/>
            <person name="Foldi C."/>
            <person name="Dima B."/>
            <person name="Sanchez-Garcia M."/>
            <person name="Sanchez-Ramirez S."/>
            <person name="Szollosi G.J."/>
            <person name="Szarkandi J.G."/>
            <person name="Papp V."/>
            <person name="Albert L."/>
            <person name="Andreopoulos W."/>
            <person name="Angelini C."/>
            <person name="Antonin V."/>
            <person name="Barry K.W."/>
            <person name="Bougher N.L."/>
            <person name="Buchanan P."/>
            <person name="Buyck B."/>
            <person name="Bense V."/>
            <person name="Catcheside P."/>
            <person name="Chovatia M."/>
            <person name="Cooper J."/>
            <person name="Damon W."/>
            <person name="Desjardin D."/>
            <person name="Finy P."/>
            <person name="Geml J."/>
            <person name="Haridas S."/>
            <person name="Hughes K."/>
            <person name="Justo A."/>
            <person name="Karasinski D."/>
            <person name="Kautmanova I."/>
            <person name="Kiss B."/>
            <person name="Kocsube S."/>
            <person name="Kotiranta H."/>
            <person name="LaButti K.M."/>
            <person name="Lechner B.E."/>
            <person name="Liimatainen K."/>
            <person name="Lipzen A."/>
            <person name="Lukacs Z."/>
            <person name="Mihaltcheva S."/>
            <person name="Morgado L.N."/>
            <person name="Niskanen T."/>
            <person name="Noordeloos M.E."/>
            <person name="Ohm R.A."/>
            <person name="Ortiz-Santana B."/>
            <person name="Ovrebo C."/>
            <person name="Racz N."/>
            <person name="Riley R."/>
            <person name="Savchenko A."/>
            <person name="Shiryaev A."/>
            <person name="Soop K."/>
            <person name="Spirin V."/>
            <person name="Szebenyi C."/>
            <person name="Tomsovsky M."/>
            <person name="Tulloss R.E."/>
            <person name="Uehling J."/>
            <person name="Grigoriev I.V."/>
            <person name="Vagvolgyi C."/>
            <person name="Papp T."/>
            <person name="Martin F.M."/>
            <person name="Miettinen O."/>
            <person name="Hibbett D.S."/>
            <person name="Nagy L.G."/>
        </authorList>
    </citation>
    <scope>NUCLEOTIDE SEQUENCE [LARGE SCALE GENOMIC DNA]</scope>
    <source>
        <strain evidence="2 3">FP101781</strain>
    </source>
</reference>
<protein>
    <submittedName>
        <fullName evidence="2">Uncharacterized protein</fullName>
    </submittedName>
</protein>
<proteinExistence type="predicted"/>
<dbReference type="Proteomes" id="UP000298030">
    <property type="component" value="Unassembled WGS sequence"/>
</dbReference>
<organism evidence="2 3">
    <name type="scientific">Coprinellus micaceus</name>
    <name type="common">Glistening ink-cap mushroom</name>
    <name type="synonym">Coprinus micaceus</name>
    <dbReference type="NCBI Taxonomy" id="71717"/>
    <lineage>
        <taxon>Eukaryota</taxon>
        <taxon>Fungi</taxon>
        <taxon>Dikarya</taxon>
        <taxon>Basidiomycota</taxon>
        <taxon>Agaricomycotina</taxon>
        <taxon>Agaricomycetes</taxon>
        <taxon>Agaricomycetidae</taxon>
        <taxon>Agaricales</taxon>
        <taxon>Agaricineae</taxon>
        <taxon>Psathyrellaceae</taxon>
        <taxon>Coprinellus</taxon>
    </lineage>
</organism>
<dbReference type="AlphaFoldDB" id="A0A4Y7SGR9"/>
<feature type="region of interest" description="Disordered" evidence="1">
    <location>
        <begin position="249"/>
        <end position="273"/>
    </location>
</feature>
<gene>
    <name evidence="2" type="ORF">FA13DRAFT_1800380</name>
</gene>
<dbReference type="OrthoDB" id="3250044at2759"/>
<comment type="caution">
    <text evidence="2">The sequence shown here is derived from an EMBL/GenBank/DDBJ whole genome shotgun (WGS) entry which is preliminary data.</text>
</comment>
<dbReference type="STRING" id="71717.A0A4Y7SGR9"/>
<dbReference type="EMBL" id="QPFP01000123">
    <property type="protein sequence ID" value="TEB21097.1"/>
    <property type="molecule type" value="Genomic_DNA"/>
</dbReference>
<accession>A0A4Y7SGR9</accession>
<evidence type="ECO:0000256" key="1">
    <source>
        <dbReference type="SAM" id="MobiDB-lite"/>
    </source>
</evidence>
<keyword evidence="3" id="KW-1185">Reference proteome</keyword>
<sequence>MGPEHQDMAAWSDTIVTTCAMHERDHSKDRDYTPYLLIGKTHFVKFGDPQTLMTECAVRDCISAYADANPDVLLGRPRIPRLSFRFQRDSTMYLVVERVPLAEESVPSSEDAGAVLSWLREVPLPHSFPVCRIGGGHIKHRFFPDYEAPLTFSSVDALQRYLSRAFKQLSFAGQRTTKPIDVLPERLALMHPGLNVPLRVGVDTSGAAVLLDLSDFNVLPESFLLLKGNENLNSLARVRADLCMTADPTLGLGDHGHPKKRKASRGVVSRSRP</sequence>